<gene>
    <name evidence="1" type="ORF">CK203_080846</name>
</gene>
<dbReference type="Proteomes" id="UP000288805">
    <property type="component" value="Unassembled WGS sequence"/>
</dbReference>
<comment type="caution">
    <text evidence="1">The sequence shown here is derived from an EMBL/GenBank/DDBJ whole genome shotgun (WGS) entry which is preliminary data.</text>
</comment>
<evidence type="ECO:0000313" key="2">
    <source>
        <dbReference type="Proteomes" id="UP000288805"/>
    </source>
</evidence>
<organism evidence="1 2">
    <name type="scientific">Vitis vinifera</name>
    <name type="common">Grape</name>
    <dbReference type="NCBI Taxonomy" id="29760"/>
    <lineage>
        <taxon>Eukaryota</taxon>
        <taxon>Viridiplantae</taxon>
        <taxon>Streptophyta</taxon>
        <taxon>Embryophyta</taxon>
        <taxon>Tracheophyta</taxon>
        <taxon>Spermatophyta</taxon>
        <taxon>Magnoliopsida</taxon>
        <taxon>eudicotyledons</taxon>
        <taxon>Gunneridae</taxon>
        <taxon>Pentapetalae</taxon>
        <taxon>rosids</taxon>
        <taxon>Vitales</taxon>
        <taxon>Vitaceae</taxon>
        <taxon>Viteae</taxon>
        <taxon>Vitis</taxon>
    </lineage>
</organism>
<proteinExistence type="predicted"/>
<evidence type="ECO:0000313" key="1">
    <source>
        <dbReference type="EMBL" id="RVW16692.1"/>
    </source>
</evidence>
<dbReference type="AlphaFoldDB" id="A0A438C0C5"/>
<sequence length="71" mass="7822">MAEDRLLEVVDIPNLFPQTTPIVDARLIRVRSSLRCASHSFCPMMGELGELLPCTKDVRTSGPGTPLRSLI</sequence>
<reference evidence="1 2" key="1">
    <citation type="journal article" date="2018" name="PLoS Genet.">
        <title>Population sequencing reveals clonal diversity and ancestral inbreeding in the grapevine cultivar Chardonnay.</title>
        <authorList>
            <person name="Roach M.J."/>
            <person name="Johnson D.L."/>
            <person name="Bohlmann J."/>
            <person name="van Vuuren H.J."/>
            <person name="Jones S.J."/>
            <person name="Pretorius I.S."/>
            <person name="Schmidt S.A."/>
            <person name="Borneman A.R."/>
        </authorList>
    </citation>
    <scope>NUCLEOTIDE SEQUENCE [LARGE SCALE GENOMIC DNA]</scope>
    <source>
        <strain evidence="2">cv. Chardonnay</strain>
        <tissue evidence="1">Leaf</tissue>
    </source>
</reference>
<dbReference type="EMBL" id="QGNW01002586">
    <property type="protein sequence ID" value="RVW16692.1"/>
    <property type="molecule type" value="Genomic_DNA"/>
</dbReference>
<accession>A0A438C0C5</accession>
<name>A0A438C0C5_VITVI</name>
<protein>
    <submittedName>
        <fullName evidence="1">Uncharacterized protein</fullName>
    </submittedName>
</protein>